<dbReference type="EMBL" id="RBKV01000001">
    <property type="protein sequence ID" value="RKR94038.1"/>
    <property type="molecule type" value="Genomic_DNA"/>
</dbReference>
<evidence type="ECO:0000313" key="1">
    <source>
        <dbReference type="EMBL" id="RKR94038.1"/>
    </source>
</evidence>
<name>A0A495JZP0_WILMA</name>
<dbReference type="Proteomes" id="UP000274762">
    <property type="component" value="Unassembled WGS sequence"/>
</dbReference>
<dbReference type="AlphaFoldDB" id="A0A495JZP0"/>
<accession>A0A495JZP0</accession>
<reference evidence="1 2" key="1">
    <citation type="submission" date="2018-10" db="EMBL/GenBank/DDBJ databases">
        <title>Sequencing the genomes of 1000 actinobacteria strains.</title>
        <authorList>
            <person name="Klenk H.-P."/>
        </authorList>
    </citation>
    <scope>NUCLEOTIDE SEQUENCE [LARGE SCALE GENOMIC DNA]</scope>
    <source>
        <strain evidence="1 2">DSM 44343</strain>
    </source>
</reference>
<comment type="caution">
    <text evidence="1">The sequence shown here is derived from an EMBL/GenBank/DDBJ whole genome shotgun (WGS) entry which is preliminary data.</text>
</comment>
<protein>
    <submittedName>
        <fullName evidence="1">Uncharacterized protein</fullName>
    </submittedName>
</protein>
<evidence type="ECO:0000313" key="2">
    <source>
        <dbReference type="Proteomes" id="UP000274762"/>
    </source>
</evidence>
<organism evidence="1 2">
    <name type="scientific">Williamsia marianensis</name>
    <dbReference type="NCBI Taxonomy" id="85044"/>
    <lineage>
        <taxon>Bacteria</taxon>
        <taxon>Bacillati</taxon>
        <taxon>Actinomycetota</taxon>
        <taxon>Actinomycetes</taxon>
        <taxon>Mycobacteriales</taxon>
        <taxon>Nocardiaceae</taxon>
        <taxon>Williamsia</taxon>
    </lineage>
</organism>
<gene>
    <name evidence="1" type="ORF">DFJ75_0828</name>
</gene>
<proteinExistence type="predicted"/>
<sequence>MDHHLPMDIESRRDAFLRADLIAHGYTPSEIRTALHTSRIRALAPGIYAGPALWLEPMEKRHSELGKATVRKLAGNYLLGGPSAAALHGLPLFGVDPRVVHLVQPTADSGTGSRNSKLLRIHRDARPMSVMMLDGVPVTSAARAVVDLARRSSLPSALVTGDAALHRGLCTVADLHNELKLIEGFPGYPQAKRAVAMMDARSESALESRSRASMHIAGIAAPTLQHEIADESGRFIARVDFAWIAQRVVGEADGLVKYNGENLHQVLGREKHRGDRITEQGWRVVRWSSADLDVPGRVPNRIRHALSIAGNA</sequence>